<dbReference type="PANTHER" id="PTHR30244">
    <property type="entry name" value="TRANSAMINASE"/>
    <property type="match status" value="1"/>
</dbReference>
<dbReference type="InterPro" id="IPR015424">
    <property type="entry name" value="PyrdxlP-dep_Trfase"/>
</dbReference>
<dbReference type="GO" id="GO:0030170">
    <property type="term" value="F:pyridoxal phosphate binding"/>
    <property type="evidence" value="ECO:0007669"/>
    <property type="project" value="TreeGrafter"/>
</dbReference>
<proteinExistence type="inferred from homology"/>
<reference evidence="5 6" key="1">
    <citation type="submission" date="2019-06" db="EMBL/GenBank/DDBJ databases">
        <title>Sequencing the genomes of 1000 actinobacteria strains.</title>
        <authorList>
            <person name="Klenk H.-P."/>
        </authorList>
    </citation>
    <scope>NUCLEOTIDE SEQUENCE [LARGE SCALE GENOMIC DNA]</scope>
    <source>
        <strain evidence="5 6">DSM 45928</strain>
    </source>
</reference>
<evidence type="ECO:0000256" key="2">
    <source>
        <dbReference type="PIRSR" id="PIRSR000390-1"/>
    </source>
</evidence>
<dbReference type="Proteomes" id="UP000317043">
    <property type="component" value="Unassembled WGS sequence"/>
</dbReference>
<dbReference type="EMBL" id="VFOW01000001">
    <property type="protein sequence ID" value="TQL77894.1"/>
    <property type="molecule type" value="Genomic_DNA"/>
</dbReference>
<dbReference type="InterPro" id="IPR000653">
    <property type="entry name" value="DegT/StrS_aminotransferase"/>
</dbReference>
<dbReference type="InterPro" id="IPR015421">
    <property type="entry name" value="PyrdxlP-dep_Trfase_major"/>
</dbReference>
<comment type="similarity">
    <text evidence="4">Belongs to the DegT/DnrJ/EryC1 family.</text>
</comment>
<comment type="caution">
    <text evidence="5">The sequence shown here is derived from an EMBL/GenBank/DDBJ whole genome shotgun (WGS) entry which is preliminary data.</text>
</comment>
<dbReference type="SUPFAM" id="SSF53383">
    <property type="entry name" value="PLP-dependent transferases"/>
    <property type="match status" value="1"/>
</dbReference>
<dbReference type="OrthoDB" id="5342089at2"/>
<dbReference type="InParanoid" id="A0A543AZ94"/>
<dbReference type="RefSeq" id="WP_142041486.1">
    <property type="nucleotide sequence ID" value="NZ_JBHTGS010000001.1"/>
</dbReference>
<evidence type="ECO:0000313" key="6">
    <source>
        <dbReference type="Proteomes" id="UP000317043"/>
    </source>
</evidence>
<organism evidence="5 6">
    <name type="scientific">Stackebrandtia endophytica</name>
    <dbReference type="NCBI Taxonomy" id="1496996"/>
    <lineage>
        <taxon>Bacteria</taxon>
        <taxon>Bacillati</taxon>
        <taxon>Actinomycetota</taxon>
        <taxon>Actinomycetes</taxon>
        <taxon>Glycomycetales</taxon>
        <taxon>Glycomycetaceae</taxon>
        <taxon>Stackebrandtia</taxon>
    </lineage>
</organism>
<comment type="cofactor">
    <cofactor evidence="1">
        <name>pyridoxal 5'-phosphate</name>
        <dbReference type="ChEBI" id="CHEBI:597326"/>
    </cofactor>
</comment>
<dbReference type="InterPro" id="IPR015422">
    <property type="entry name" value="PyrdxlP-dep_Trfase_small"/>
</dbReference>
<evidence type="ECO:0000313" key="5">
    <source>
        <dbReference type="EMBL" id="TQL77894.1"/>
    </source>
</evidence>
<dbReference type="Gene3D" id="3.90.1150.10">
    <property type="entry name" value="Aspartate Aminotransferase, domain 1"/>
    <property type="match status" value="1"/>
</dbReference>
<name>A0A543AZ94_9ACTN</name>
<dbReference type="GO" id="GO:0000271">
    <property type="term" value="P:polysaccharide biosynthetic process"/>
    <property type="evidence" value="ECO:0007669"/>
    <property type="project" value="TreeGrafter"/>
</dbReference>
<keyword evidence="3 4" id="KW-0663">Pyridoxal phosphate</keyword>
<keyword evidence="6" id="KW-1185">Reference proteome</keyword>
<evidence type="ECO:0000256" key="4">
    <source>
        <dbReference type="RuleBase" id="RU004508"/>
    </source>
</evidence>
<feature type="active site" description="Proton acceptor" evidence="2">
    <location>
        <position position="223"/>
    </location>
</feature>
<sequence length="421" mass="45372">MGSAGIPSFIVDQSAGATVTDTKTSIELAVNGGEPIRPRPISVNARIGADTRQALLDLLDGDHPTSLYYGGDRARELEAAFARYHSPTAHAVAVNSGTSALHLALAAAGIGRGDEVIIPALCFVAAASAVVQQGAIPVICDAEPDGLTMDVAMAESLITARTKAIMPVHFWGYPSDVPALRRLCDRHGLTLIEDACQAPGAPVGDTRTGILADYAAYSFSNRKFIHSGDGGMVLCHDAETAERLRSISNYGKGPGWDDYHQLGYSYRMTELCALLALDGLAHLDEEIAGRRYAADLYRKALDGTPLEPVAERPWGRGVYFKLPILVPRDRIPDRKFIVDALVAENVSSRIPHRPVYEIPWLADYLREHDRYRGAEQCPVSADAHPRLFEVETGPNLPADEAALSVRAVQKVWAAVTGEVTS</sequence>
<dbReference type="CDD" id="cd00616">
    <property type="entry name" value="AHBA_syn"/>
    <property type="match status" value="1"/>
</dbReference>
<dbReference type="Gene3D" id="3.40.640.10">
    <property type="entry name" value="Type I PLP-dependent aspartate aminotransferase-like (Major domain)"/>
    <property type="match status" value="1"/>
</dbReference>
<dbReference type="PIRSF" id="PIRSF000390">
    <property type="entry name" value="PLP_StrS"/>
    <property type="match status" value="1"/>
</dbReference>
<dbReference type="FunCoup" id="A0A543AZ94">
    <property type="interactions" value="9"/>
</dbReference>
<evidence type="ECO:0000256" key="3">
    <source>
        <dbReference type="PIRSR" id="PIRSR000390-2"/>
    </source>
</evidence>
<dbReference type="GO" id="GO:0008483">
    <property type="term" value="F:transaminase activity"/>
    <property type="evidence" value="ECO:0007669"/>
    <property type="project" value="TreeGrafter"/>
</dbReference>
<dbReference type="AlphaFoldDB" id="A0A543AZ94"/>
<accession>A0A543AZ94</accession>
<feature type="modified residue" description="N6-(pyridoxal phosphate)lysine" evidence="3">
    <location>
        <position position="223"/>
    </location>
</feature>
<gene>
    <name evidence="5" type="ORF">FB566_3468</name>
</gene>
<dbReference type="Pfam" id="PF01041">
    <property type="entry name" value="DegT_DnrJ_EryC1"/>
    <property type="match status" value="1"/>
</dbReference>
<dbReference type="PANTHER" id="PTHR30244:SF34">
    <property type="entry name" value="DTDP-4-AMINO-4,6-DIDEOXYGALACTOSE TRANSAMINASE"/>
    <property type="match status" value="1"/>
</dbReference>
<evidence type="ECO:0000256" key="1">
    <source>
        <dbReference type="ARBA" id="ARBA00001933"/>
    </source>
</evidence>
<protein>
    <submittedName>
        <fullName evidence="5">Perosamine synthetase</fullName>
    </submittedName>
</protein>